<evidence type="ECO:0000256" key="4">
    <source>
        <dbReference type="ARBA" id="ARBA00022896"/>
    </source>
</evidence>
<protein>
    <submittedName>
        <fullName evidence="11">Flavonol synthase 2</fullName>
    </submittedName>
</protein>
<dbReference type="Pfam" id="PF03171">
    <property type="entry name" value="2OG-FeII_Oxy"/>
    <property type="match status" value="1"/>
</dbReference>
<name>A0A0K8WMG7_ACAKO</name>
<dbReference type="FunFam" id="2.60.120.330:FF:000009">
    <property type="entry name" value="Flavonol synthase"/>
    <property type="match status" value="1"/>
</dbReference>
<keyword evidence="8" id="KW-0284">Flavonoid biosynthesis</keyword>
<keyword evidence="4" id="KW-0847">Vitamin C</keyword>
<dbReference type="GO" id="GO:0051213">
    <property type="term" value="F:dioxygenase activity"/>
    <property type="evidence" value="ECO:0007669"/>
    <property type="project" value="UniProtKB-KW"/>
</dbReference>
<sequence>MEVERVQAISTLSMNTGSIPEEFIRPEKEQPAITTFHGPAPDIPTIDLSHPDQDHLVELISKASQEWGLFQLVNHGIPSGLLHKLRTVGREFFELPQAEKEKYAKPPQGFEGYGTMLQKDAYGKKGWVDHLFHIVWPPSRINYKFWPQNPPSYKEVNEEYAKHVRDVGDKIFKYLSLGLGLEENAMKEGVGGEDLDYMMKINYYPPCPRPDLALGVTPHTDCSTLTILVPNEVPGLQVLKDDRWIDAKYVPDALIVHIGDQLQIASNGKYKSVLHRSKVDKDKTRMSWPVFLEPAGDFLIGPLPQLLSPDHPPLYKPRTFKEYRFSKLNKLPLSN</sequence>
<dbReference type="InterPro" id="IPR044861">
    <property type="entry name" value="IPNS-like_FE2OG_OXY"/>
</dbReference>
<dbReference type="InterPro" id="IPR050295">
    <property type="entry name" value="Plant_2OG-oxidoreductases"/>
</dbReference>
<keyword evidence="6 9" id="KW-0560">Oxidoreductase</keyword>
<keyword evidence="5" id="KW-0223">Dioxygenase</keyword>
<evidence type="ECO:0000256" key="5">
    <source>
        <dbReference type="ARBA" id="ARBA00022964"/>
    </source>
</evidence>
<evidence type="ECO:0000256" key="6">
    <source>
        <dbReference type="ARBA" id="ARBA00023002"/>
    </source>
</evidence>
<evidence type="ECO:0000256" key="2">
    <source>
        <dbReference type="ARBA" id="ARBA00008056"/>
    </source>
</evidence>
<accession>A0A0K8WMG7</accession>
<keyword evidence="3 9" id="KW-0479">Metal-binding</keyword>
<dbReference type="InterPro" id="IPR005123">
    <property type="entry name" value="Oxoglu/Fe-dep_dioxygenase_dom"/>
</dbReference>
<dbReference type="GO" id="GO:0009813">
    <property type="term" value="P:flavonoid biosynthetic process"/>
    <property type="evidence" value="ECO:0007669"/>
    <property type="project" value="UniProtKB-KW"/>
</dbReference>
<feature type="domain" description="Fe2OG dioxygenase" evidence="10">
    <location>
        <begin position="194"/>
        <end position="294"/>
    </location>
</feature>
<evidence type="ECO:0000256" key="1">
    <source>
        <dbReference type="ARBA" id="ARBA00001961"/>
    </source>
</evidence>
<dbReference type="InterPro" id="IPR026992">
    <property type="entry name" value="DIOX_N"/>
</dbReference>
<dbReference type="GO" id="GO:0031418">
    <property type="term" value="F:L-ascorbic acid binding"/>
    <property type="evidence" value="ECO:0007669"/>
    <property type="project" value="UniProtKB-KW"/>
</dbReference>
<comment type="cofactor">
    <cofactor evidence="1">
        <name>L-ascorbate</name>
        <dbReference type="ChEBI" id="CHEBI:38290"/>
    </cofactor>
</comment>
<comment type="similarity">
    <text evidence="2 9">Belongs to the iron/ascorbate-dependent oxidoreductase family.</text>
</comment>
<dbReference type="PROSITE" id="PS51471">
    <property type="entry name" value="FE2OG_OXY"/>
    <property type="match status" value="1"/>
</dbReference>
<gene>
    <name evidence="11" type="primary">fls2</name>
</gene>
<evidence type="ECO:0000256" key="7">
    <source>
        <dbReference type="ARBA" id="ARBA00023004"/>
    </source>
</evidence>
<dbReference type="Pfam" id="PF14226">
    <property type="entry name" value="DIOX_N"/>
    <property type="match status" value="1"/>
</dbReference>
<organism evidence="11">
    <name type="scientific">Acacia koa</name>
    <name type="common">Koa tree</name>
    <dbReference type="NCBI Taxonomy" id="468172"/>
    <lineage>
        <taxon>Eukaryota</taxon>
        <taxon>Viridiplantae</taxon>
        <taxon>Streptophyta</taxon>
        <taxon>Embryophyta</taxon>
        <taxon>Tracheophyta</taxon>
        <taxon>Spermatophyta</taxon>
        <taxon>Magnoliopsida</taxon>
        <taxon>eudicotyledons</taxon>
        <taxon>Gunneridae</taxon>
        <taxon>Pentapetalae</taxon>
        <taxon>rosids</taxon>
        <taxon>fabids</taxon>
        <taxon>Fabales</taxon>
        <taxon>Fabaceae</taxon>
        <taxon>Caesalpinioideae</taxon>
        <taxon>mimosoid clade</taxon>
        <taxon>Acacieae</taxon>
        <taxon>Acacia</taxon>
    </lineage>
</organism>
<proteinExistence type="inferred from homology"/>
<dbReference type="PANTHER" id="PTHR47991">
    <property type="entry name" value="OXOGLUTARATE/IRON-DEPENDENT DIOXYGENASE"/>
    <property type="match status" value="1"/>
</dbReference>
<dbReference type="GO" id="GO:0046872">
    <property type="term" value="F:metal ion binding"/>
    <property type="evidence" value="ECO:0007669"/>
    <property type="project" value="UniProtKB-KW"/>
</dbReference>
<evidence type="ECO:0000313" key="11">
    <source>
        <dbReference type="EMBL" id="JAI52336.1"/>
    </source>
</evidence>
<evidence type="ECO:0000259" key="10">
    <source>
        <dbReference type="PROSITE" id="PS51471"/>
    </source>
</evidence>
<dbReference type="Gene3D" id="2.60.120.330">
    <property type="entry name" value="B-lactam Antibiotic, Isopenicillin N Synthase, Chain"/>
    <property type="match status" value="1"/>
</dbReference>
<evidence type="ECO:0000256" key="3">
    <source>
        <dbReference type="ARBA" id="ARBA00022723"/>
    </source>
</evidence>
<dbReference type="InterPro" id="IPR027443">
    <property type="entry name" value="IPNS-like_sf"/>
</dbReference>
<dbReference type="SUPFAM" id="SSF51197">
    <property type="entry name" value="Clavaminate synthase-like"/>
    <property type="match status" value="1"/>
</dbReference>
<dbReference type="GO" id="GO:0046148">
    <property type="term" value="P:pigment biosynthetic process"/>
    <property type="evidence" value="ECO:0007669"/>
    <property type="project" value="UniProtKB-ARBA"/>
</dbReference>
<evidence type="ECO:0000256" key="9">
    <source>
        <dbReference type="RuleBase" id="RU003682"/>
    </source>
</evidence>
<dbReference type="AlphaFoldDB" id="A0A0K8WMG7"/>
<dbReference type="EMBL" id="GBYE01081048">
    <property type="protein sequence ID" value="JAI52336.1"/>
    <property type="molecule type" value="Transcribed_RNA"/>
</dbReference>
<keyword evidence="7 9" id="KW-0408">Iron</keyword>
<reference evidence="11" key="1">
    <citation type="submission" date="2015-07" db="EMBL/GenBank/DDBJ databases">
        <title>MeaNS - Measles Nucleotide Surveillance Program.</title>
        <authorList>
            <person name="Tran T."/>
            <person name="Druce J."/>
        </authorList>
    </citation>
    <scope>NUCLEOTIDE SEQUENCE</scope>
</reference>
<evidence type="ECO:0000256" key="8">
    <source>
        <dbReference type="ARBA" id="ARBA00023241"/>
    </source>
</evidence>